<dbReference type="Pfam" id="PF20455">
    <property type="entry name" value="DUF6708"/>
    <property type="match status" value="1"/>
</dbReference>
<dbReference type="EMBL" id="CP075566">
    <property type="protein sequence ID" value="QVW26825.1"/>
    <property type="molecule type" value="Genomic_DNA"/>
</dbReference>
<keyword evidence="1" id="KW-1133">Transmembrane helix</keyword>
<keyword evidence="1" id="KW-0472">Membrane</keyword>
<accession>A0ABX8F638</accession>
<evidence type="ECO:0000256" key="1">
    <source>
        <dbReference type="SAM" id="Phobius"/>
    </source>
</evidence>
<evidence type="ECO:0000259" key="2">
    <source>
        <dbReference type="Pfam" id="PF20455"/>
    </source>
</evidence>
<dbReference type="Proteomes" id="UP000681155">
    <property type="component" value="Chromosome"/>
</dbReference>
<evidence type="ECO:0000313" key="4">
    <source>
        <dbReference type="Proteomes" id="UP000681155"/>
    </source>
</evidence>
<evidence type="ECO:0000313" key="3">
    <source>
        <dbReference type="EMBL" id="QVW26825.1"/>
    </source>
</evidence>
<organism evidence="3 4">
    <name type="scientific">Pseudomonas hormoni</name>
    <dbReference type="NCBI Taxonomy" id="3093767"/>
    <lineage>
        <taxon>Bacteria</taxon>
        <taxon>Pseudomonadati</taxon>
        <taxon>Pseudomonadota</taxon>
        <taxon>Gammaproteobacteria</taxon>
        <taxon>Pseudomonadales</taxon>
        <taxon>Pseudomonadaceae</taxon>
        <taxon>Pseudomonas</taxon>
    </lineage>
</organism>
<proteinExistence type="predicted"/>
<sequence length="322" mass="36649">MDLGGKYVEVNDTYLDIGTSNSGKAFQARIMIANTMFVAFFFFVFSPFLAGTTAWGNPYGVTFWSRAEVVFDYVCYLALGLTGATALIAIYVIAGTTLKKSKTRPVRFNRQRREVCYFPEKSDAPIIRPWEETIAWLSVGTGTTGIGVVKTYTLGIAIEDKDNGVAYYINNTVPSPFHGLGQWEAIRVYMEKGPEFCPGKAPYEGRHTFDKERQDMHEEYQHNERSALGVGWWYLTHLITWWRFPYWVAEWDHRFSMKSLPESIAEWSKPLPPEQWAKPSQALKEQSVKIEKAFAQGQDFMTYFHANLSENQAKESAGSSAL</sequence>
<feature type="transmembrane region" description="Helical" evidence="1">
    <location>
        <begin position="30"/>
        <end position="50"/>
    </location>
</feature>
<gene>
    <name evidence="3" type="ORF">KJF94_07790</name>
</gene>
<keyword evidence="1" id="KW-0812">Transmembrane</keyword>
<feature type="domain" description="DUF6708" evidence="2">
    <location>
        <begin position="88"/>
        <end position="255"/>
    </location>
</feature>
<reference evidence="3 4" key="1">
    <citation type="submission" date="2021-05" db="EMBL/GenBank/DDBJ databases">
        <title>Complete genome of the cytokinin-producing biocontrol strain Pseudomonas fluorescens G20-18.</title>
        <authorList>
            <person name="Nielsen T.K."/>
            <person name="Mekureyaw M.F."/>
            <person name="Hansen L.H."/>
            <person name="Nicolaisen M.H."/>
            <person name="Roitsch T.G."/>
            <person name="Hennessy R.C."/>
        </authorList>
    </citation>
    <scope>NUCLEOTIDE SEQUENCE [LARGE SCALE GENOMIC DNA]</scope>
    <source>
        <strain evidence="3 4">G20-18</strain>
    </source>
</reference>
<protein>
    <recommendedName>
        <fullName evidence="2">DUF6708 domain-containing protein</fullName>
    </recommendedName>
</protein>
<keyword evidence="4" id="KW-1185">Reference proteome</keyword>
<dbReference type="InterPro" id="IPR046554">
    <property type="entry name" value="DUF6708"/>
</dbReference>
<feature type="transmembrane region" description="Helical" evidence="1">
    <location>
        <begin position="70"/>
        <end position="94"/>
    </location>
</feature>
<name>A0ABX8F638_9PSED</name>